<dbReference type="AlphaFoldDB" id="A0A5C5Y087"/>
<dbReference type="Proteomes" id="UP000318053">
    <property type="component" value="Unassembled WGS sequence"/>
</dbReference>
<feature type="region of interest" description="Disordered" evidence="1">
    <location>
        <begin position="34"/>
        <end position="70"/>
    </location>
</feature>
<gene>
    <name evidence="2" type="ORF">CA85_18980</name>
</gene>
<protein>
    <submittedName>
        <fullName evidence="2">Uncharacterized protein</fullName>
    </submittedName>
</protein>
<name>A0A5C5Y087_9BACT</name>
<sequence>MNFRLKREVGFVGTPACRWRAALCVGEKQMIGRWGGPDSHNSEPEPEMGGGAGISLRPVRSLHYTDTGLS</sequence>
<proteinExistence type="predicted"/>
<dbReference type="EMBL" id="SJPK01000004">
    <property type="protein sequence ID" value="TWT67052.1"/>
    <property type="molecule type" value="Genomic_DNA"/>
</dbReference>
<evidence type="ECO:0000313" key="2">
    <source>
        <dbReference type="EMBL" id="TWT67052.1"/>
    </source>
</evidence>
<accession>A0A5C5Y087</accession>
<evidence type="ECO:0000313" key="3">
    <source>
        <dbReference type="Proteomes" id="UP000318053"/>
    </source>
</evidence>
<organism evidence="2 3">
    <name type="scientific">Allorhodopirellula solitaria</name>
    <dbReference type="NCBI Taxonomy" id="2527987"/>
    <lineage>
        <taxon>Bacteria</taxon>
        <taxon>Pseudomonadati</taxon>
        <taxon>Planctomycetota</taxon>
        <taxon>Planctomycetia</taxon>
        <taxon>Pirellulales</taxon>
        <taxon>Pirellulaceae</taxon>
        <taxon>Allorhodopirellula</taxon>
    </lineage>
</organism>
<comment type="caution">
    <text evidence="2">The sequence shown here is derived from an EMBL/GenBank/DDBJ whole genome shotgun (WGS) entry which is preliminary data.</text>
</comment>
<reference evidence="2 3" key="1">
    <citation type="submission" date="2019-02" db="EMBL/GenBank/DDBJ databases">
        <title>Deep-cultivation of Planctomycetes and their phenomic and genomic characterization uncovers novel biology.</title>
        <authorList>
            <person name="Wiegand S."/>
            <person name="Jogler M."/>
            <person name="Boedeker C."/>
            <person name="Pinto D."/>
            <person name="Vollmers J."/>
            <person name="Rivas-Marin E."/>
            <person name="Kohn T."/>
            <person name="Peeters S.H."/>
            <person name="Heuer A."/>
            <person name="Rast P."/>
            <person name="Oberbeckmann S."/>
            <person name="Bunk B."/>
            <person name="Jeske O."/>
            <person name="Meyerdierks A."/>
            <person name="Storesund J.E."/>
            <person name="Kallscheuer N."/>
            <person name="Luecker S."/>
            <person name="Lage O.M."/>
            <person name="Pohl T."/>
            <person name="Merkel B.J."/>
            <person name="Hornburger P."/>
            <person name="Mueller R.-W."/>
            <person name="Bruemmer F."/>
            <person name="Labrenz M."/>
            <person name="Spormann A.M."/>
            <person name="Op Den Camp H."/>
            <person name="Overmann J."/>
            <person name="Amann R."/>
            <person name="Jetten M.S.M."/>
            <person name="Mascher T."/>
            <person name="Medema M.H."/>
            <person name="Devos D.P."/>
            <person name="Kaster A.-K."/>
            <person name="Ovreas L."/>
            <person name="Rohde M."/>
            <person name="Galperin M.Y."/>
            <person name="Jogler C."/>
        </authorList>
    </citation>
    <scope>NUCLEOTIDE SEQUENCE [LARGE SCALE GENOMIC DNA]</scope>
    <source>
        <strain evidence="2 3">CA85</strain>
    </source>
</reference>
<evidence type="ECO:0000256" key="1">
    <source>
        <dbReference type="SAM" id="MobiDB-lite"/>
    </source>
</evidence>
<keyword evidence="3" id="KW-1185">Reference proteome</keyword>